<evidence type="ECO:0000259" key="7">
    <source>
        <dbReference type="PROSITE" id="PS50237"/>
    </source>
</evidence>
<dbReference type="InterPro" id="IPR050409">
    <property type="entry name" value="E3_ubiq-protein_ligase"/>
</dbReference>
<protein>
    <recommendedName>
        <fullName evidence="3">HECT-type E3 ubiquitin transferase</fullName>
        <ecNumber evidence="3">2.3.2.26</ecNumber>
    </recommendedName>
</protein>
<accession>A0A7S3L1S3</accession>
<dbReference type="CDD" id="cd00078">
    <property type="entry name" value="HECTc"/>
    <property type="match status" value="1"/>
</dbReference>
<proteinExistence type="predicted"/>
<evidence type="ECO:0000313" key="8">
    <source>
        <dbReference type="EMBL" id="CAE0403784.1"/>
    </source>
</evidence>
<dbReference type="GO" id="GO:0005737">
    <property type="term" value="C:cytoplasm"/>
    <property type="evidence" value="ECO:0007669"/>
    <property type="project" value="TreeGrafter"/>
</dbReference>
<sequence>MPRRPRDENSMTFRVKIPEGVQPGEDFRAIAGGEVVSVVCPPNKRAGDEVTIKVLKPRCADSPGVLKLKNEDRDEMDAFLVEIPPSVQPGERFSVIIRGQSLSVTCPCGAKSGMRVRVKQPPHEEETTNSSTDSIIRQVDSIDRRTHLFEVELPYYVVPGMPFALLAGGLRVMVNCPTNSFPGQKVRFKLPLSLFQMPSKPPRIVTQRLKYNKDGWARALRIKDEKFQWVRLDQDGGIDGRHLKAGRFDPERSAFCRTLQLVDGLDYRMCDAIFELAPAHEAECDSKVQNGWGETIVTFPDLAKAHIRSFEEKVTWFGDKCRQLRVDWELGHVKINIRRNYLLEDSMDAIMSLSPRDMRKIWRFEFIGEEGIDGGGLAREWFNLVTSESFDPDKGFWLPSEANQMCMTINPLSKLIHSENLVFYRFLGRTMGKALFDGQLVAGHVAQYIYKHILGWPVMFTDLQVYDEGYYSSLINLKQLAESGENVEAILCLDFTTTVELMGAKEVVELIENGANIAVTNENYLEYMEACLRYRLMDRVKPQMKQLLIGFFDVIPEPLLTVFDFQELELLMCGLPSIDLADWMENTQYTGELENIGVEHPTCQWFWEVAYEFDQETKARLLQFVTGTSGVPGRGFGVLQGSNGGLRKFTINGVRPGACFYPRAHTCFNRLDLPLVGTKNDLREKLVVAVTMAATGFELE</sequence>
<evidence type="ECO:0000256" key="5">
    <source>
        <dbReference type="ARBA" id="ARBA00022786"/>
    </source>
</evidence>
<dbReference type="PANTHER" id="PTHR11254:SF440">
    <property type="entry name" value="E3 UBIQUITIN-PROTEIN LIGASE NEDD-4"/>
    <property type="match status" value="1"/>
</dbReference>
<dbReference type="EMBL" id="HBIM01002256">
    <property type="protein sequence ID" value="CAE0403784.1"/>
    <property type="molecule type" value="Transcribed_RNA"/>
</dbReference>
<dbReference type="GO" id="GO:0006511">
    <property type="term" value="P:ubiquitin-dependent protein catabolic process"/>
    <property type="evidence" value="ECO:0007669"/>
    <property type="project" value="TreeGrafter"/>
</dbReference>
<dbReference type="InterPro" id="IPR000569">
    <property type="entry name" value="HECT_dom"/>
</dbReference>
<dbReference type="GO" id="GO:0016567">
    <property type="term" value="P:protein ubiquitination"/>
    <property type="evidence" value="ECO:0007669"/>
    <property type="project" value="TreeGrafter"/>
</dbReference>
<dbReference type="PANTHER" id="PTHR11254">
    <property type="entry name" value="HECT DOMAIN UBIQUITIN-PROTEIN LIGASE"/>
    <property type="match status" value="1"/>
</dbReference>
<evidence type="ECO:0000256" key="1">
    <source>
        <dbReference type="ARBA" id="ARBA00000885"/>
    </source>
</evidence>
<evidence type="ECO:0000256" key="4">
    <source>
        <dbReference type="ARBA" id="ARBA00022679"/>
    </source>
</evidence>
<dbReference type="FunFam" id="3.30.2410.10:FF:000009">
    <property type="entry name" value="Probable E3 ubiquitin-protein ligase HECTD2"/>
    <property type="match status" value="1"/>
</dbReference>
<dbReference type="SMART" id="SM00119">
    <property type="entry name" value="HECTc"/>
    <property type="match status" value="1"/>
</dbReference>
<dbReference type="FunFam" id="3.90.1750.10:FF:000079">
    <property type="entry name" value="E3 ubiquitin-protein ligase"/>
    <property type="match status" value="1"/>
</dbReference>
<keyword evidence="4" id="KW-0808">Transferase</keyword>
<dbReference type="PROSITE" id="PS50237">
    <property type="entry name" value="HECT"/>
    <property type="match status" value="1"/>
</dbReference>
<gene>
    <name evidence="8" type="ORF">ACOF00016_LOCUS1973</name>
</gene>
<name>A0A7S3L1S3_9STRA</name>
<feature type="active site" description="Glycyl thioester intermediate" evidence="6">
    <location>
        <position position="667"/>
    </location>
</feature>
<evidence type="ECO:0000256" key="2">
    <source>
        <dbReference type="ARBA" id="ARBA00004906"/>
    </source>
</evidence>
<dbReference type="AlphaFoldDB" id="A0A7S3L1S3"/>
<evidence type="ECO:0000256" key="6">
    <source>
        <dbReference type="PROSITE-ProRule" id="PRU00104"/>
    </source>
</evidence>
<dbReference type="Gene3D" id="3.30.2410.10">
    <property type="entry name" value="Hect, E3 ligase catalytic domain"/>
    <property type="match status" value="1"/>
</dbReference>
<dbReference type="Gene3D" id="3.90.1750.10">
    <property type="entry name" value="Hect, E3 ligase catalytic domains"/>
    <property type="match status" value="1"/>
</dbReference>
<organism evidence="8">
    <name type="scientific">Amphora coffeiformis</name>
    <dbReference type="NCBI Taxonomy" id="265554"/>
    <lineage>
        <taxon>Eukaryota</taxon>
        <taxon>Sar</taxon>
        <taxon>Stramenopiles</taxon>
        <taxon>Ochrophyta</taxon>
        <taxon>Bacillariophyta</taxon>
        <taxon>Bacillariophyceae</taxon>
        <taxon>Bacillariophycidae</taxon>
        <taxon>Thalassiophysales</taxon>
        <taxon>Catenulaceae</taxon>
        <taxon>Amphora</taxon>
    </lineage>
</organism>
<reference evidence="8" key="1">
    <citation type="submission" date="2021-01" db="EMBL/GenBank/DDBJ databases">
        <authorList>
            <person name="Corre E."/>
            <person name="Pelletier E."/>
            <person name="Niang G."/>
            <person name="Scheremetjew M."/>
            <person name="Finn R."/>
            <person name="Kale V."/>
            <person name="Holt S."/>
            <person name="Cochrane G."/>
            <person name="Meng A."/>
            <person name="Brown T."/>
            <person name="Cohen L."/>
        </authorList>
    </citation>
    <scope>NUCLEOTIDE SEQUENCE</scope>
    <source>
        <strain evidence="8">CCMP127</strain>
    </source>
</reference>
<dbReference type="Gene3D" id="3.30.2160.10">
    <property type="entry name" value="Hect, E3 ligase catalytic domain"/>
    <property type="match status" value="1"/>
</dbReference>
<dbReference type="SUPFAM" id="SSF56204">
    <property type="entry name" value="Hect, E3 ligase catalytic domain"/>
    <property type="match status" value="1"/>
</dbReference>
<evidence type="ECO:0000256" key="3">
    <source>
        <dbReference type="ARBA" id="ARBA00012485"/>
    </source>
</evidence>
<keyword evidence="5 6" id="KW-0833">Ubl conjugation pathway</keyword>
<dbReference type="Pfam" id="PF00632">
    <property type="entry name" value="HECT"/>
    <property type="match status" value="1"/>
</dbReference>
<dbReference type="EC" id="2.3.2.26" evidence="3"/>
<comment type="pathway">
    <text evidence="2">Protein modification; protein ubiquitination.</text>
</comment>
<feature type="domain" description="HECT" evidence="7">
    <location>
        <begin position="354"/>
        <end position="700"/>
    </location>
</feature>
<dbReference type="GO" id="GO:0061630">
    <property type="term" value="F:ubiquitin protein ligase activity"/>
    <property type="evidence" value="ECO:0007669"/>
    <property type="project" value="UniProtKB-EC"/>
</dbReference>
<comment type="catalytic activity">
    <reaction evidence="1">
        <text>S-ubiquitinyl-[E2 ubiquitin-conjugating enzyme]-L-cysteine + [acceptor protein]-L-lysine = [E2 ubiquitin-conjugating enzyme]-L-cysteine + N(6)-ubiquitinyl-[acceptor protein]-L-lysine.</text>
        <dbReference type="EC" id="2.3.2.26"/>
    </reaction>
</comment>
<dbReference type="InterPro" id="IPR035983">
    <property type="entry name" value="Hect_E3_ubiquitin_ligase"/>
</dbReference>